<dbReference type="Gene3D" id="1.10.390.10">
    <property type="entry name" value="Neutral Protease Domain 2"/>
    <property type="match status" value="1"/>
</dbReference>
<dbReference type="InterPro" id="IPR027268">
    <property type="entry name" value="Peptidase_M4/M1_CTD_sf"/>
</dbReference>
<feature type="transmembrane region" description="Helical" evidence="1">
    <location>
        <begin position="450"/>
        <end position="467"/>
    </location>
</feature>
<evidence type="ECO:0000259" key="2">
    <source>
        <dbReference type="Pfam" id="PF01433"/>
    </source>
</evidence>
<feature type="transmembrane region" description="Helical" evidence="1">
    <location>
        <begin position="360"/>
        <end position="380"/>
    </location>
</feature>
<dbReference type="InterPro" id="IPR014782">
    <property type="entry name" value="Peptidase_M1_dom"/>
</dbReference>
<evidence type="ECO:0000313" key="4">
    <source>
        <dbReference type="Proteomes" id="UP000076404"/>
    </source>
</evidence>
<protein>
    <recommendedName>
        <fullName evidence="2">Peptidase M1 membrane alanine aminopeptidase domain-containing protein</fullName>
    </recommendedName>
</protein>
<dbReference type="Proteomes" id="UP000076404">
    <property type="component" value="Chromosome"/>
</dbReference>
<dbReference type="KEGG" id="gph:GEMMAAP_14580"/>
<dbReference type="STRING" id="1379270.GEMMAAP_14580"/>
<feature type="transmembrane region" description="Helical" evidence="1">
    <location>
        <begin position="474"/>
        <end position="492"/>
    </location>
</feature>
<feature type="transmembrane region" description="Helical" evidence="1">
    <location>
        <begin position="174"/>
        <end position="192"/>
    </location>
</feature>
<reference evidence="3 4" key="1">
    <citation type="journal article" date="2014" name="Proc. Natl. Acad. Sci. U.S.A.">
        <title>Functional type 2 photosynthetic reaction centers found in the rare bacterial phylum Gemmatimonadetes.</title>
        <authorList>
            <person name="Zeng Y."/>
            <person name="Feng F."/>
            <person name="Medova H."/>
            <person name="Dean J."/>
            <person name="Koblizek M."/>
        </authorList>
    </citation>
    <scope>NUCLEOTIDE SEQUENCE [LARGE SCALE GENOMIC DNA]</scope>
    <source>
        <strain evidence="3 4">AP64</strain>
    </source>
</reference>
<feature type="transmembrane region" description="Helical" evidence="1">
    <location>
        <begin position="60"/>
        <end position="80"/>
    </location>
</feature>
<dbReference type="PANTHER" id="PTHR37305">
    <property type="entry name" value="INTEGRAL MEMBRANE PROTEIN-RELATED"/>
    <property type="match status" value="1"/>
</dbReference>
<keyword evidence="1" id="KW-1133">Transmembrane helix</keyword>
<dbReference type="Pfam" id="PF01433">
    <property type="entry name" value="Peptidase_M1"/>
    <property type="match status" value="1"/>
</dbReference>
<feature type="transmembrane region" description="Helical" evidence="1">
    <location>
        <begin position="20"/>
        <end position="40"/>
    </location>
</feature>
<dbReference type="AlphaFoldDB" id="A0A143BMA6"/>
<dbReference type="EMBL" id="CP011454">
    <property type="protein sequence ID" value="AMW05695.1"/>
    <property type="molecule type" value="Genomic_DNA"/>
</dbReference>
<proteinExistence type="predicted"/>
<feature type="transmembrane region" description="Helical" evidence="1">
    <location>
        <begin position="563"/>
        <end position="583"/>
    </location>
</feature>
<keyword evidence="1" id="KW-0472">Membrane</keyword>
<feature type="domain" description="Peptidase M1 membrane alanine aminopeptidase" evidence="2">
    <location>
        <begin position="866"/>
        <end position="1071"/>
    </location>
</feature>
<keyword evidence="4" id="KW-1185">Reference proteome</keyword>
<feature type="transmembrane region" description="Helical" evidence="1">
    <location>
        <begin position="244"/>
        <end position="261"/>
    </location>
</feature>
<evidence type="ECO:0000313" key="3">
    <source>
        <dbReference type="EMBL" id="AMW05695.1"/>
    </source>
</evidence>
<dbReference type="GO" id="GO:0008237">
    <property type="term" value="F:metallopeptidase activity"/>
    <property type="evidence" value="ECO:0007669"/>
    <property type="project" value="InterPro"/>
</dbReference>
<name>A0A143BMA6_9BACT</name>
<accession>A0A143BMA6</accession>
<reference evidence="3 4" key="2">
    <citation type="journal article" date="2016" name="Environ. Microbiol. Rep.">
        <title>Metagenomic evidence for the presence of phototrophic Gemmatimonadetes bacteria in diverse environments.</title>
        <authorList>
            <person name="Zeng Y."/>
            <person name="Baumbach J."/>
            <person name="Barbosa E.G."/>
            <person name="Azevedo V."/>
            <person name="Zhang C."/>
            <person name="Koblizek M."/>
        </authorList>
    </citation>
    <scope>NUCLEOTIDE SEQUENCE [LARGE SCALE GENOMIC DNA]</scope>
    <source>
        <strain evidence="3 4">AP64</strain>
    </source>
</reference>
<dbReference type="OrthoDB" id="100605at2"/>
<dbReference type="eggNOG" id="COG0308">
    <property type="taxonomic scope" value="Bacteria"/>
</dbReference>
<keyword evidence="1" id="KW-0812">Transmembrane</keyword>
<evidence type="ECO:0000256" key="1">
    <source>
        <dbReference type="SAM" id="Phobius"/>
    </source>
</evidence>
<feature type="transmembrane region" description="Helical" evidence="1">
    <location>
        <begin position="410"/>
        <end position="430"/>
    </location>
</feature>
<dbReference type="SUPFAM" id="SSF55486">
    <property type="entry name" value="Metalloproteases ('zincins'), catalytic domain"/>
    <property type="match status" value="1"/>
</dbReference>
<dbReference type="RefSeq" id="WP_026848590.1">
    <property type="nucleotide sequence ID" value="NZ_CP011454.1"/>
</dbReference>
<dbReference type="GO" id="GO:0008270">
    <property type="term" value="F:zinc ion binding"/>
    <property type="evidence" value="ECO:0007669"/>
    <property type="project" value="InterPro"/>
</dbReference>
<dbReference type="Pfam" id="PF12730">
    <property type="entry name" value="ABC2_membrane_4"/>
    <property type="match status" value="1"/>
</dbReference>
<feature type="transmembrane region" description="Helical" evidence="1">
    <location>
        <begin position="106"/>
        <end position="133"/>
    </location>
</feature>
<dbReference type="PANTHER" id="PTHR37305:SF1">
    <property type="entry name" value="MEMBRANE PROTEIN"/>
    <property type="match status" value="1"/>
</dbReference>
<gene>
    <name evidence="3" type="ORF">GEMMAAP_14580</name>
</gene>
<feature type="transmembrane region" description="Helical" evidence="1">
    <location>
        <begin position="523"/>
        <end position="542"/>
    </location>
</feature>
<organism evidence="3 4">
    <name type="scientific">Gemmatimonas phototrophica</name>
    <dbReference type="NCBI Taxonomy" id="1379270"/>
    <lineage>
        <taxon>Bacteria</taxon>
        <taxon>Pseudomonadati</taxon>
        <taxon>Gemmatimonadota</taxon>
        <taxon>Gemmatimonadia</taxon>
        <taxon>Gemmatimonadales</taxon>
        <taxon>Gemmatimonadaceae</taxon>
        <taxon>Gemmatimonas</taxon>
    </lineage>
</organism>
<sequence length="1195" mass="132715">MFGPLFAFELRGHFRRPTTWLYVAIMFFLAFFALSTEAVLTGAAMGKVKKNSPYALAQMYAIMLAIGQIITSALVGSSVLRDFEAGVHELVFTTRISRSGYLASKYMAALLAMLLVFAALPLGAIVGSAMPWVDQETLQPINLWFYLQPFLLIGVPGVFFLSALLFSVGSLTRSAFSVYVAGILLLVGYSVADELVRTLDRDQLANLIDPFAIRSIDLVTRYWTPVEKNARTLPVEGFIGINRAAWSALGALLLAVTFRFMRLEKESRVTRKSRASKADAVVRDPVNVLPRAAGSYAPPGMVAGWWSVTRFHAQSLVRSVPFLAIATIGLINTLMNAWYADQNGQNRSWPMSWLMAESSINASFLFMLILLTFYAGELVWRERQVKLDQVLDASPVQTASIVLGKMSAMLLLLLAFATAAMVGTMAVQLLKGYPVLDLPVYGLYVYVADFPTWMPMVALAFLVQALVPRKPIGHVIMILVWVSTAATANLGYDYRLLNLLSTPSLRWSDLNGTGPYLQAFPAIHGYWTSIGVVLAVLAYLSWQRGTADVPFAVRMRARFTGGTRAAVAGGLAGAGAFGGLFFYNASVLNPYFTRKEREQRQVRYEQQWRPMERLVLPKVVAVELQVDLAPTAGTARTATSYTVLNRSGVPIDTMLLNVAADAAALTVTLDSVTIDRPFTTIRHDSAWGVHLLRLASPLAPGDSLRVRVVQRFARRGFPNGQPDRSLVENGTFFNREMFPSFGYQASNELASDELRRKYALPLARRGKPRTDSAGLQRQSFLADADFVTFEATVSTDPDQIAMAPGYLQKEWTANGRRYFHYVMDTPMPNFFSVLSARWTVTKAMWGTVPVEVYHHPTHTFNVARMLDASKASLAFFSQEFGPYQHRQLRILEFPRYAGFAQSFPNTVPYSEDIGFVARVDSSDVEDTDLPYFVTAHEIAHQWFPYQRMPADVEGSQMLSESLSEYAALVVTDRQHGRAFTQKFLRAELERYLRGRAGESKGERPLTRVDLQSYIWYQKGAIAFFALRDLIGQEALHTALRAYLDEGRFTGPPYATSLDLMRHINAATPDSLKYAIEDYFETITLWDVKTDSLSSTKLANGSYKVVLTATAKKLRADSLGAETEIPMNDLVDIGVFGAAKTGTRIGEALSLRRVRVKAGTARYEFVVPVKPARAGIDPYNLLIDRNPGDNSRDIGN</sequence>
<feature type="transmembrane region" description="Helical" evidence="1">
    <location>
        <begin position="145"/>
        <end position="168"/>
    </location>
</feature>
<feature type="transmembrane region" description="Helical" evidence="1">
    <location>
        <begin position="320"/>
        <end position="340"/>
    </location>
</feature>